<gene>
    <name evidence="1" type="ORF">COOX1_1499</name>
</gene>
<accession>A0A6F9E5M2</accession>
<organism evidence="1 2">
    <name type="scientific">Kyrpidia spormannii</name>
    <dbReference type="NCBI Taxonomy" id="2055160"/>
    <lineage>
        <taxon>Bacteria</taxon>
        <taxon>Bacillati</taxon>
        <taxon>Bacillota</taxon>
        <taxon>Bacilli</taxon>
        <taxon>Bacillales</taxon>
        <taxon>Alicyclobacillaceae</taxon>
        <taxon>Kyrpidia</taxon>
    </lineage>
</organism>
<evidence type="ECO:0000313" key="1">
    <source>
        <dbReference type="EMBL" id="CAB3392615.1"/>
    </source>
</evidence>
<proteinExistence type="predicted"/>
<protein>
    <submittedName>
        <fullName evidence="1">Uncharacterized protein</fullName>
    </submittedName>
</protein>
<reference evidence="1 2" key="1">
    <citation type="submission" date="2020-04" db="EMBL/GenBank/DDBJ databases">
        <authorList>
            <person name="Hogendoorn C."/>
        </authorList>
    </citation>
    <scope>NUCLEOTIDE SEQUENCE [LARGE SCALE GENOMIC DNA]</scope>
    <source>
        <strain evidence="1">COOX1</strain>
    </source>
</reference>
<dbReference type="EMBL" id="LR792683">
    <property type="protein sequence ID" value="CAB3392615.1"/>
    <property type="molecule type" value="Genomic_DNA"/>
</dbReference>
<dbReference type="Proteomes" id="UP000502196">
    <property type="component" value="Chromosome"/>
</dbReference>
<sequence length="39" mass="4284">MLGVVAAAAAIVALLFMCASLTKENTEEAVRKQYLSWKR</sequence>
<dbReference type="AlphaFoldDB" id="A0A6F9E5M2"/>
<name>A0A6F9E5M2_9BACL</name>
<evidence type="ECO:0000313" key="2">
    <source>
        <dbReference type="Proteomes" id="UP000502196"/>
    </source>
</evidence>